<dbReference type="RefSeq" id="WP_271987321.1">
    <property type="nucleotide sequence ID" value="NZ_JAQMFS010000057.1"/>
</dbReference>
<comment type="caution">
    <text evidence="1">The sequence shown here is derived from an EMBL/GenBank/DDBJ whole genome shotgun (WGS) entry which is preliminary data.</text>
</comment>
<dbReference type="AlphaFoldDB" id="A0AAW6B3E6"/>
<dbReference type="NCBIfam" id="TIGR00613">
    <property type="entry name" value="reco"/>
    <property type="match status" value="1"/>
</dbReference>
<dbReference type="GO" id="GO:0043590">
    <property type="term" value="C:bacterial nucleoid"/>
    <property type="evidence" value="ECO:0007669"/>
    <property type="project" value="TreeGrafter"/>
</dbReference>
<accession>A0AAW6B3E6</accession>
<proteinExistence type="predicted"/>
<evidence type="ECO:0000313" key="1">
    <source>
        <dbReference type="EMBL" id="MDB6186068.1"/>
    </source>
</evidence>
<dbReference type="Proteomes" id="UP001212217">
    <property type="component" value="Unassembled WGS sequence"/>
</dbReference>
<gene>
    <name evidence="1" type="primary">recO</name>
    <name evidence="1" type="ORF">PNO30_04630</name>
</gene>
<dbReference type="InterPro" id="IPR003717">
    <property type="entry name" value="RecO"/>
</dbReference>
<dbReference type="GO" id="GO:0006310">
    <property type="term" value="P:DNA recombination"/>
    <property type="evidence" value="ECO:0007669"/>
    <property type="project" value="InterPro"/>
</dbReference>
<sequence length="243" mass="28830">MISLTNRNFITGIIIKKIRYKDYHEILQVLTEQGHIESFFYENVHKSKKKIKVSTPYEVSINFFPTNGMNKITNLEIENTYTNIVYDVIKNSYVSNMLEYTYLVNDNSFNIYKLLKLCLNTIESNVSEKLVVSYFLAKILKEQGFMFKYQKTDYNYVGYSFQKNSFVDKFNTDYSVYGLNDHLVKLTYYLSIKNIDFLESLEIENKDLIRLFSFFNMLFKEFIGVETKSYKKILELEEVLGSK</sequence>
<dbReference type="GO" id="GO:0006302">
    <property type="term" value="P:double-strand break repair"/>
    <property type="evidence" value="ECO:0007669"/>
    <property type="project" value="TreeGrafter"/>
</dbReference>
<dbReference type="PANTHER" id="PTHR33991:SF1">
    <property type="entry name" value="DNA REPAIR PROTEIN RECO"/>
    <property type="match status" value="1"/>
</dbReference>
<evidence type="ECO:0000313" key="2">
    <source>
        <dbReference type="Proteomes" id="UP001212217"/>
    </source>
</evidence>
<organism evidence="1 2">
    <name type="scientific">Gemella haemolysans</name>
    <dbReference type="NCBI Taxonomy" id="1379"/>
    <lineage>
        <taxon>Bacteria</taxon>
        <taxon>Bacillati</taxon>
        <taxon>Bacillota</taxon>
        <taxon>Bacilli</taxon>
        <taxon>Bacillales</taxon>
        <taxon>Gemellaceae</taxon>
        <taxon>Gemella</taxon>
    </lineage>
</organism>
<dbReference type="PANTHER" id="PTHR33991">
    <property type="entry name" value="DNA REPAIR PROTEIN RECO"/>
    <property type="match status" value="1"/>
</dbReference>
<dbReference type="EMBL" id="JAQMFS010000057">
    <property type="protein sequence ID" value="MDB6186068.1"/>
    <property type="molecule type" value="Genomic_DNA"/>
</dbReference>
<name>A0AAW6B3E6_9BACL</name>
<reference evidence="1" key="1">
    <citation type="submission" date="2023-08" db="EMBL/GenBank/DDBJ databases">
        <title>Dental plaque isolates bound by oral lectin ZG16B.</title>
        <authorList>
            <person name="Ghosh S."/>
        </authorList>
    </citation>
    <scope>NUCLEOTIDE SEQUENCE</scope>
    <source>
        <strain evidence="1">DP3_5B</strain>
    </source>
</reference>
<protein>
    <submittedName>
        <fullName evidence="1">DNA repair protein RecO</fullName>
    </submittedName>
</protein>